<name>A0ABS3CGL4_9BACT</name>
<protein>
    <submittedName>
        <fullName evidence="9">TonB-dependent receptor</fullName>
    </submittedName>
</protein>
<reference evidence="9 10" key="1">
    <citation type="submission" date="2021-03" db="EMBL/GenBank/DDBJ databases">
        <title>novel species isolated from a fishpond in China.</title>
        <authorList>
            <person name="Lu H."/>
            <person name="Cai Z."/>
        </authorList>
    </citation>
    <scope>NUCLEOTIDE SEQUENCE [LARGE SCALE GENOMIC DNA]</scope>
    <source>
        <strain evidence="9 10">YJ13C</strain>
    </source>
</reference>
<dbReference type="Gene3D" id="2.170.130.10">
    <property type="entry name" value="TonB-dependent receptor, plug domain"/>
    <property type="match status" value="1"/>
</dbReference>
<evidence type="ECO:0000313" key="9">
    <source>
        <dbReference type="EMBL" id="MBN7816228.1"/>
    </source>
</evidence>
<dbReference type="NCBIfam" id="TIGR04057">
    <property type="entry name" value="SusC_RagA_signa"/>
    <property type="match status" value="1"/>
</dbReference>
<evidence type="ECO:0000256" key="5">
    <source>
        <dbReference type="ARBA" id="ARBA00023136"/>
    </source>
</evidence>
<evidence type="ECO:0000256" key="7">
    <source>
        <dbReference type="PROSITE-ProRule" id="PRU01360"/>
    </source>
</evidence>
<dbReference type="EMBL" id="JAFKCU010000002">
    <property type="protein sequence ID" value="MBN7816228.1"/>
    <property type="molecule type" value="Genomic_DNA"/>
</dbReference>
<comment type="similarity">
    <text evidence="7">Belongs to the TonB-dependent receptor family.</text>
</comment>
<evidence type="ECO:0000256" key="2">
    <source>
        <dbReference type="ARBA" id="ARBA00022448"/>
    </source>
</evidence>
<dbReference type="NCBIfam" id="TIGR04056">
    <property type="entry name" value="OMP_RagA_SusC"/>
    <property type="match status" value="1"/>
</dbReference>
<sequence length="1118" mass="125096">MLSKYFLYGFIVQMLVFNLVLATTAKGQYKSIDQVKVRINQESITLEDFFKSIEKQTPFNFLYDHNQINSEIVFKLNDQIGTVESFLRQISYQSNLRFRQVNNGIDVKENSDLPYVSISEEIKRLEIKGVVLDESGAPLPGVTIIVQGTTQGTVSDVDGKFSFDVQEGDILVFSFIGFEEQTVEVRNQTEFEIRMKENLSSLEEVVVIGYGTQKKSDLTGAVSTIQSEALEQRNSIQLSQALQGMVPGLMVTRSNSAPGSTATIRVRGITTIGDSDPLIIVDGVPIRSINDVNPNDIENISVLKDAASASIYGARAASGVIVITTKRAKEGQLQLNYSLETGFEMPTTSPDYVSAQRYMEFSNEFTWNDLKNTGSEYPVYSKDLIENYEELNRSNPNLYPITDWRSLMFKDKAPRQSHLISLTAGGPTVRNKTTLGYDQVDGLYQGLDYSRFTGRTSTDFVINKYLDATLDMYVRYSISDRPNVDEGTINRFSRVSAPIYAAMWDDGRIAEGKVGDNIYARLVAGGEDKTKATFLTAKAAINFKPTKDLKFTAVLSPQLYSTKVKAFTKQIPYYTADDPTVLGGYISGNNLTNLSESRNESVQINTQFLANYSKSFDKHDFGLLLGFESFFLNQEGLTVISENLSLNKYPYMDLANANILRTGGNASENAYNSYFGRLTYGFNNKYLIQANFRADGSSRFDEKYRWGSFPSVSVGWVITEEEFLKNSGIFSFLKLRGSWGRLGNERIGNYPYQATISFNDALFNQGTNIVALQTAAQTQYAIRDISWESTASYDIGIDMAFFQDRLSFEFDYYEKTTSDMLLPLEIPDFIGFDNPDQNTGKMSTKGWETLLSYRNKVGQFNYSISANLSDFNSVMGDLGGIQFLGSQIKKEGSEFNEWYGYVSDGLFQTQSELDESAVLNSNVKVGDIKYVDISGPNGEPDGVISPEYDRVLLGGSLPRFMYGANLNVSYKSFDLGIVIQGVGKQNSLITEDMVQPFVAGWGNVPALLEGNYWSHYNTDEQNLNAKYPLVSNAGRTINTQMSDYWLFNGKYMRLKALTLGYTLPSVFTQKIKISNARLYSSLNDLFTISNYPKGWDPEVSSTGYPITTSVLFGLSVQF</sequence>
<evidence type="ECO:0000256" key="6">
    <source>
        <dbReference type="ARBA" id="ARBA00023237"/>
    </source>
</evidence>
<evidence type="ECO:0000256" key="3">
    <source>
        <dbReference type="ARBA" id="ARBA00022452"/>
    </source>
</evidence>
<dbReference type="InterPro" id="IPR023996">
    <property type="entry name" value="TonB-dep_OMP_SusC/RagA"/>
</dbReference>
<dbReference type="PROSITE" id="PS52016">
    <property type="entry name" value="TONB_DEPENDENT_REC_3"/>
    <property type="match status" value="1"/>
</dbReference>
<dbReference type="InterPro" id="IPR036942">
    <property type="entry name" value="Beta-barrel_TonB_sf"/>
</dbReference>
<dbReference type="InterPro" id="IPR008969">
    <property type="entry name" value="CarboxyPept-like_regulatory"/>
</dbReference>
<dbReference type="Proteomes" id="UP000664480">
    <property type="component" value="Unassembled WGS sequence"/>
</dbReference>
<dbReference type="Pfam" id="PF07715">
    <property type="entry name" value="Plug"/>
    <property type="match status" value="1"/>
</dbReference>
<dbReference type="SUPFAM" id="SSF56935">
    <property type="entry name" value="Porins"/>
    <property type="match status" value="1"/>
</dbReference>
<dbReference type="InterPro" id="IPR012910">
    <property type="entry name" value="Plug_dom"/>
</dbReference>
<evidence type="ECO:0000313" key="10">
    <source>
        <dbReference type="Proteomes" id="UP000664480"/>
    </source>
</evidence>
<keyword evidence="6 7" id="KW-0998">Cell outer membrane</keyword>
<dbReference type="Gene3D" id="2.40.170.20">
    <property type="entry name" value="TonB-dependent receptor, beta-barrel domain"/>
    <property type="match status" value="1"/>
</dbReference>
<keyword evidence="2 7" id="KW-0813">Transport</keyword>
<keyword evidence="10" id="KW-1185">Reference proteome</keyword>
<dbReference type="SUPFAM" id="SSF49464">
    <property type="entry name" value="Carboxypeptidase regulatory domain-like"/>
    <property type="match status" value="1"/>
</dbReference>
<comment type="subcellular location">
    <subcellularLocation>
        <location evidence="1 7">Cell outer membrane</location>
        <topology evidence="1 7">Multi-pass membrane protein</topology>
    </subcellularLocation>
</comment>
<dbReference type="Pfam" id="PF13715">
    <property type="entry name" value="CarbopepD_reg_2"/>
    <property type="match status" value="1"/>
</dbReference>
<accession>A0ABS3CGL4</accession>
<dbReference type="InterPro" id="IPR039426">
    <property type="entry name" value="TonB-dep_rcpt-like"/>
</dbReference>
<evidence type="ECO:0000256" key="4">
    <source>
        <dbReference type="ARBA" id="ARBA00022692"/>
    </source>
</evidence>
<dbReference type="InterPro" id="IPR023997">
    <property type="entry name" value="TonB-dep_OMP_SusC/RagA_CS"/>
</dbReference>
<gene>
    <name evidence="9" type="ORF">J0A69_12340</name>
</gene>
<feature type="domain" description="TonB-dependent receptor plug" evidence="8">
    <location>
        <begin position="215"/>
        <end position="320"/>
    </location>
</feature>
<keyword evidence="4 7" id="KW-0812">Transmembrane</keyword>
<proteinExistence type="inferred from homology"/>
<dbReference type="Gene3D" id="2.60.40.1120">
    <property type="entry name" value="Carboxypeptidase-like, regulatory domain"/>
    <property type="match status" value="1"/>
</dbReference>
<keyword evidence="3 7" id="KW-1134">Transmembrane beta strand</keyword>
<keyword evidence="9" id="KW-0675">Receptor</keyword>
<comment type="caution">
    <text evidence="9">The sequence shown here is derived from an EMBL/GenBank/DDBJ whole genome shotgun (WGS) entry which is preliminary data.</text>
</comment>
<keyword evidence="5 7" id="KW-0472">Membrane</keyword>
<dbReference type="InterPro" id="IPR037066">
    <property type="entry name" value="Plug_dom_sf"/>
</dbReference>
<organism evidence="9 10">
    <name type="scientific">Algoriphagus pacificus</name>
    <dbReference type="NCBI Taxonomy" id="2811234"/>
    <lineage>
        <taxon>Bacteria</taxon>
        <taxon>Pseudomonadati</taxon>
        <taxon>Bacteroidota</taxon>
        <taxon>Cytophagia</taxon>
        <taxon>Cytophagales</taxon>
        <taxon>Cyclobacteriaceae</taxon>
        <taxon>Algoriphagus</taxon>
    </lineage>
</organism>
<evidence type="ECO:0000259" key="8">
    <source>
        <dbReference type="Pfam" id="PF07715"/>
    </source>
</evidence>
<evidence type="ECO:0000256" key="1">
    <source>
        <dbReference type="ARBA" id="ARBA00004571"/>
    </source>
</evidence>